<dbReference type="KEGG" id="osn:115217462"/>
<dbReference type="SUPFAM" id="SSF52058">
    <property type="entry name" value="L domain-like"/>
    <property type="match status" value="1"/>
</dbReference>
<reference evidence="4" key="1">
    <citation type="submission" date="2025-08" db="UniProtKB">
        <authorList>
            <consortium name="RefSeq"/>
        </authorList>
    </citation>
    <scope>IDENTIFICATION</scope>
</reference>
<dbReference type="PANTHER" id="PTHR48051:SF1">
    <property type="entry name" value="RAS SUPPRESSOR PROTEIN 1"/>
    <property type="match status" value="1"/>
</dbReference>
<dbReference type="GO" id="GO:0005737">
    <property type="term" value="C:cytoplasm"/>
    <property type="evidence" value="ECO:0007669"/>
    <property type="project" value="TreeGrafter"/>
</dbReference>
<dbReference type="AlphaFoldDB" id="A0A6P7SXG3"/>
<keyword evidence="2" id="KW-0677">Repeat</keyword>
<gene>
    <name evidence="4" type="primary">LOC115217462</name>
</gene>
<dbReference type="Gene3D" id="3.80.10.10">
    <property type="entry name" value="Ribonuclease Inhibitor"/>
    <property type="match status" value="1"/>
</dbReference>
<organism evidence="3 4">
    <name type="scientific">Octopus sinensis</name>
    <name type="common">East Asian common octopus</name>
    <dbReference type="NCBI Taxonomy" id="2607531"/>
    <lineage>
        <taxon>Eukaryota</taxon>
        <taxon>Metazoa</taxon>
        <taxon>Spiralia</taxon>
        <taxon>Lophotrochozoa</taxon>
        <taxon>Mollusca</taxon>
        <taxon>Cephalopoda</taxon>
        <taxon>Coleoidea</taxon>
        <taxon>Octopodiformes</taxon>
        <taxon>Octopoda</taxon>
        <taxon>Incirrata</taxon>
        <taxon>Octopodidae</taxon>
        <taxon>Octopus</taxon>
    </lineage>
</organism>
<dbReference type="InterPro" id="IPR001611">
    <property type="entry name" value="Leu-rich_rpt"/>
</dbReference>
<dbReference type="InterPro" id="IPR050216">
    <property type="entry name" value="LRR_domain-containing"/>
</dbReference>
<protein>
    <submittedName>
        <fullName evidence="4">Uncharacterized protein LOC115217462 isoform X1</fullName>
    </submittedName>
</protein>
<sequence length="415" mass="47901">MAHIFHGYELLLFKRFHSEPSLWLEWKNKLLEKSRDAPSPTSLIDLEDIGGLPQGLWYLSVTLHKRQRYLMHLIREEAQKEKRGCYKKTGETLLSLYLNYYQFTEFHLDSIFKYGDDNRLPREIFKCANVTHLSLKYNSLDHLPADIGRMKQLEYLALTNNKLQVSAIPYTLTFCTKLKTILLDNNLLDALPGFLLTMPSIETVYRHGNHNYFKATFMWYHTDVNYRIIPAGGFGVAMSKVPASLQFWAAKSVIGQKIDFYNNSCIADILKDYISELYYKFYLCHYCKQALLRHLPGYKVITFKNPYLGNSCVPFQHWACSLDCAKALEVPARIEQIAAATKLDRQYEDYVNRCQQLFRTVHSGANRMCVCSRESLHSSCPSGAGDDDGRSHCHYCTALDAGRDDKESSCYCCLQ</sequence>
<dbReference type="PANTHER" id="PTHR48051">
    <property type="match status" value="1"/>
</dbReference>
<dbReference type="RefSeq" id="XP_029643028.1">
    <property type="nucleotide sequence ID" value="XM_029787168.2"/>
</dbReference>
<dbReference type="Proteomes" id="UP000515154">
    <property type="component" value="Linkage group LG11"/>
</dbReference>
<proteinExistence type="predicted"/>
<accession>A0A6P7SXG3</accession>
<evidence type="ECO:0000313" key="4">
    <source>
        <dbReference type="RefSeq" id="XP_029643028.1"/>
    </source>
</evidence>
<keyword evidence="1" id="KW-0433">Leucine-rich repeat</keyword>
<evidence type="ECO:0000256" key="1">
    <source>
        <dbReference type="ARBA" id="ARBA00022614"/>
    </source>
</evidence>
<evidence type="ECO:0000256" key="2">
    <source>
        <dbReference type="ARBA" id="ARBA00022737"/>
    </source>
</evidence>
<evidence type="ECO:0000313" key="3">
    <source>
        <dbReference type="Proteomes" id="UP000515154"/>
    </source>
</evidence>
<dbReference type="Pfam" id="PF13855">
    <property type="entry name" value="LRR_8"/>
    <property type="match status" value="1"/>
</dbReference>
<dbReference type="InterPro" id="IPR032675">
    <property type="entry name" value="LRR_dom_sf"/>
</dbReference>
<name>A0A6P7SXG3_9MOLL</name>
<keyword evidence="3" id="KW-1185">Reference proteome</keyword>